<keyword evidence="7" id="KW-0479">Metal-binding</keyword>
<evidence type="ECO:0000313" key="16">
    <source>
        <dbReference type="Proteomes" id="UP000288216"/>
    </source>
</evidence>
<keyword evidence="9" id="KW-0106">Calcium</keyword>
<evidence type="ECO:0000256" key="13">
    <source>
        <dbReference type="ARBA" id="ARBA00023303"/>
    </source>
</evidence>
<dbReference type="GO" id="GO:0098703">
    <property type="term" value="P:calcium ion import across plasma membrane"/>
    <property type="evidence" value="ECO:0007669"/>
    <property type="project" value="TreeGrafter"/>
</dbReference>
<dbReference type="InterPro" id="IPR036770">
    <property type="entry name" value="Ankyrin_rpt-contain_sf"/>
</dbReference>
<evidence type="ECO:0000256" key="5">
    <source>
        <dbReference type="ARBA" id="ARBA00022568"/>
    </source>
</evidence>
<dbReference type="PROSITE" id="PS50297">
    <property type="entry name" value="ANK_REP_REGION"/>
    <property type="match status" value="2"/>
</dbReference>
<evidence type="ECO:0000256" key="14">
    <source>
        <dbReference type="PROSITE-ProRule" id="PRU00023"/>
    </source>
</evidence>
<dbReference type="PROSITE" id="PS50088">
    <property type="entry name" value="ANK_REPEAT"/>
    <property type="match status" value="2"/>
</dbReference>
<dbReference type="InterPro" id="IPR002110">
    <property type="entry name" value="Ankyrin_rpt"/>
</dbReference>
<accession>A0A401PP60</accession>
<dbReference type="InterPro" id="IPR024862">
    <property type="entry name" value="TRPV"/>
</dbReference>
<name>A0A401PP60_SCYTO</name>
<dbReference type="Gene3D" id="1.25.40.20">
    <property type="entry name" value="Ankyrin repeat-containing domain"/>
    <property type="match status" value="2"/>
</dbReference>
<keyword evidence="3" id="KW-1003">Cell membrane</keyword>
<keyword evidence="5" id="KW-0109">Calcium transport</keyword>
<gene>
    <name evidence="15" type="ORF">scyTo_0019688</name>
</gene>
<evidence type="ECO:0000256" key="3">
    <source>
        <dbReference type="ARBA" id="ARBA00022475"/>
    </source>
</evidence>
<dbReference type="OMA" id="NATIKIM"/>
<dbReference type="GO" id="GO:0005516">
    <property type="term" value="F:calmodulin binding"/>
    <property type="evidence" value="ECO:0007669"/>
    <property type="project" value="UniProtKB-KW"/>
</dbReference>
<protein>
    <submittedName>
        <fullName evidence="15">Uncharacterized protein</fullName>
    </submittedName>
</protein>
<comment type="caution">
    <text evidence="15">The sequence shown here is derived from an EMBL/GenBank/DDBJ whole genome shotgun (WGS) entry which is preliminary data.</text>
</comment>
<keyword evidence="16" id="KW-1185">Reference proteome</keyword>
<keyword evidence="4" id="KW-0597">Phosphoprotein</keyword>
<evidence type="ECO:0000256" key="4">
    <source>
        <dbReference type="ARBA" id="ARBA00022553"/>
    </source>
</evidence>
<sequence>MLGVASVCGRGALANCFNQMLLRLKPQRTEWLDVGELHLLQQNRIQENPLFCAAKENNVAGISKLLTSNSTDISQRGALGETALHIATLYGNYDAALVLLDAAPELVNDCVASELYEGETPLHVAVVNQDLKLVREMISRGAEVRTPRATGTYFQRSPDNLLYFGEHILSFAACVGNEEIIRLLIQSGADIKAVDSLGNTVLHILTLQPNKTFACQIYDFIQSFDEVENGITAEMIPNVEGLTPIKLAAVEGNIVHLMNKRRLVQWAFGPISSCLYNLSEIDSWGEDYSVLELVVSSKKNEVNMDHKQSAGKEFGSTGIA</sequence>
<evidence type="ECO:0000256" key="9">
    <source>
        <dbReference type="ARBA" id="ARBA00022837"/>
    </source>
</evidence>
<feature type="repeat" description="ANK" evidence="14">
    <location>
        <begin position="117"/>
        <end position="149"/>
    </location>
</feature>
<keyword evidence="10" id="KW-0112">Calmodulin-binding</keyword>
<dbReference type="OrthoDB" id="533508at2759"/>
<evidence type="ECO:0000256" key="2">
    <source>
        <dbReference type="ARBA" id="ARBA00022448"/>
    </source>
</evidence>
<dbReference type="Pfam" id="PF00023">
    <property type="entry name" value="Ank"/>
    <property type="match status" value="1"/>
</dbReference>
<dbReference type="AlphaFoldDB" id="A0A401PP60"/>
<evidence type="ECO:0000256" key="1">
    <source>
        <dbReference type="ARBA" id="ARBA00004651"/>
    </source>
</evidence>
<reference evidence="15 16" key="1">
    <citation type="journal article" date="2018" name="Nat. Ecol. Evol.">
        <title>Shark genomes provide insights into elasmobranch evolution and the origin of vertebrates.</title>
        <authorList>
            <person name="Hara Y"/>
            <person name="Yamaguchi K"/>
            <person name="Onimaru K"/>
            <person name="Kadota M"/>
            <person name="Koyanagi M"/>
            <person name="Keeley SD"/>
            <person name="Tatsumi K"/>
            <person name="Tanaka K"/>
            <person name="Motone F"/>
            <person name="Kageyama Y"/>
            <person name="Nozu R"/>
            <person name="Adachi N"/>
            <person name="Nishimura O"/>
            <person name="Nakagawa R"/>
            <person name="Tanegashima C"/>
            <person name="Kiyatake I"/>
            <person name="Matsumoto R"/>
            <person name="Murakumo K"/>
            <person name="Nishida K"/>
            <person name="Terakita A"/>
            <person name="Kuratani S"/>
            <person name="Sato K"/>
            <person name="Hyodo S Kuraku.S."/>
        </authorList>
    </citation>
    <scope>NUCLEOTIDE SEQUENCE [LARGE SCALE GENOMIC DNA]</scope>
</reference>
<dbReference type="SMART" id="SM00248">
    <property type="entry name" value="ANK"/>
    <property type="match status" value="4"/>
</dbReference>
<evidence type="ECO:0000256" key="11">
    <source>
        <dbReference type="ARBA" id="ARBA00023043"/>
    </source>
</evidence>
<organism evidence="15 16">
    <name type="scientific">Scyliorhinus torazame</name>
    <name type="common">Cloudy catshark</name>
    <name type="synonym">Catulus torazame</name>
    <dbReference type="NCBI Taxonomy" id="75743"/>
    <lineage>
        <taxon>Eukaryota</taxon>
        <taxon>Metazoa</taxon>
        <taxon>Chordata</taxon>
        <taxon>Craniata</taxon>
        <taxon>Vertebrata</taxon>
        <taxon>Chondrichthyes</taxon>
        <taxon>Elasmobranchii</taxon>
        <taxon>Galeomorphii</taxon>
        <taxon>Galeoidea</taxon>
        <taxon>Carcharhiniformes</taxon>
        <taxon>Scyliorhinidae</taxon>
        <taxon>Scyliorhinus</taxon>
    </lineage>
</organism>
<evidence type="ECO:0000313" key="15">
    <source>
        <dbReference type="EMBL" id="GCB74926.1"/>
    </source>
</evidence>
<comment type="subcellular location">
    <subcellularLocation>
        <location evidence="1">Cell membrane</location>
        <topology evidence="1">Multi-pass membrane protein</topology>
    </subcellularLocation>
</comment>
<evidence type="ECO:0000256" key="10">
    <source>
        <dbReference type="ARBA" id="ARBA00022860"/>
    </source>
</evidence>
<dbReference type="PANTHER" id="PTHR10582">
    <property type="entry name" value="TRANSIENT RECEPTOR POTENTIAL ION CHANNEL PROTEIN"/>
    <property type="match status" value="1"/>
</dbReference>
<dbReference type="PRINTS" id="PR01415">
    <property type="entry name" value="ANKYRIN"/>
</dbReference>
<dbReference type="STRING" id="75743.A0A401PP60"/>
<dbReference type="InterPro" id="IPR008344">
    <property type="entry name" value="TRPV5/TRPV6"/>
</dbReference>
<dbReference type="EMBL" id="BFAA01014897">
    <property type="protein sequence ID" value="GCB74926.1"/>
    <property type="molecule type" value="Genomic_DNA"/>
</dbReference>
<dbReference type="Proteomes" id="UP000288216">
    <property type="component" value="Unassembled WGS sequence"/>
</dbReference>
<feature type="repeat" description="ANK" evidence="14">
    <location>
        <begin position="164"/>
        <end position="196"/>
    </location>
</feature>
<keyword evidence="3" id="KW-0472">Membrane</keyword>
<keyword evidence="13" id="KW-0407">Ion channel</keyword>
<keyword evidence="8" id="KW-0677">Repeat</keyword>
<dbReference type="GO" id="GO:0005262">
    <property type="term" value="F:calcium channel activity"/>
    <property type="evidence" value="ECO:0007669"/>
    <property type="project" value="UniProtKB-KW"/>
</dbReference>
<dbReference type="SUPFAM" id="SSF48403">
    <property type="entry name" value="Ankyrin repeat"/>
    <property type="match status" value="1"/>
</dbReference>
<keyword evidence="6" id="KW-0107">Calcium channel</keyword>
<keyword evidence="11 14" id="KW-0040">ANK repeat</keyword>
<dbReference type="Pfam" id="PF12796">
    <property type="entry name" value="Ank_2"/>
    <property type="match status" value="1"/>
</dbReference>
<evidence type="ECO:0000256" key="7">
    <source>
        <dbReference type="ARBA" id="ARBA00022723"/>
    </source>
</evidence>
<dbReference type="GO" id="GO:0046872">
    <property type="term" value="F:metal ion binding"/>
    <property type="evidence" value="ECO:0007669"/>
    <property type="project" value="UniProtKB-KW"/>
</dbReference>
<keyword evidence="2" id="KW-0813">Transport</keyword>
<evidence type="ECO:0000256" key="8">
    <source>
        <dbReference type="ARBA" id="ARBA00022737"/>
    </source>
</evidence>
<dbReference type="GO" id="GO:0005886">
    <property type="term" value="C:plasma membrane"/>
    <property type="evidence" value="ECO:0007669"/>
    <property type="project" value="UniProtKB-SubCell"/>
</dbReference>
<dbReference type="PRINTS" id="PR01765">
    <property type="entry name" value="ECACCHANNEL"/>
</dbReference>
<keyword evidence="12" id="KW-0406">Ion transport</keyword>
<evidence type="ECO:0000256" key="12">
    <source>
        <dbReference type="ARBA" id="ARBA00023065"/>
    </source>
</evidence>
<proteinExistence type="predicted"/>
<dbReference type="PANTHER" id="PTHR10582:SF25">
    <property type="entry name" value="TRANSIENT RECEPTOR POTENTIAL CATION CHANNEL SUBFAMILY V MEMBER 6"/>
    <property type="match status" value="1"/>
</dbReference>
<evidence type="ECO:0000256" key="6">
    <source>
        <dbReference type="ARBA" id="ARBA00022673"/>
    </source>
</evidence>